<comment type="caution">
    <text evidence="2">The sequence shown here is derived from an EMBL/GenBank/DDBJ whole genome shotgun (WGS) entry which is preliminary data.</text>
</comment>
<sequence>LIIENLIIDNQTTSGVDGIHVDGTSHFMQIRDCRIFAGTNGIRIEDQSDSSHTDNNMVTIRNCHVNAGATPIKVIDNGQSTNNLRLENLRFDPSATDYPTNAFIELAGAEETVITNCYFETKPGKSAPTIKIIGDSSGTVIGHNRLQSGGSQSPGMIQCGGTSDYTDISHNVFTGNSDTLVAFESGTNNVFADNLVGGTAGHLDSWGRPKTITVSAGADYTLRHKGWVDREWNISHDFSRFYDDFHLHDSSTLDTRWDIDDGDVVAVQTQFIHGVMGLLTSSTINTTCIARSPKRIISSNKSILSFRATTQDIVNMNPQMGIWFDSTSYIYFELDTAVDGNW</sequence>
<dbReference type="SUPFAM" id="SSF51126">
    <property type="entry name" value="Pectin lyase-like"/>
    <property type="match status" value="1"/>
</dbReference>
<feature type="domain" description="Right handed beta helix" evidence="1">
    <location>
        <begin position="17"/>
        <end position="195"/>
    </location>
</feature>
<dbReference type="InterPro" id="IPR012334">
    <property type="entry name" value="Pectin_lyas_fold"/>
</dbReference>
<gene>
    <name evidence="2" type="ORF">LCGC14_3116370</name>
</gene>
<feature type="non-terminal residue" evidence="2">
    <location>
        <position position="1"/>
    </location>
</feature>
<evidence type="ECO:0000259" key="1">
    <source>
        <dbReference type="Pfam" id="PF13229"/>
    </source>
</evidence>
<evidence type="ECO:0000313" key="2">
    <source>
        <dbReference type="EMBL" id="KKK51296.1"/>
    </source>
</evidence>
<dbReference type="Gene3D" id="2.160.20.10">
    <property type="entry name" value="Single-stranded right-handed beta-helix, Pectin lyase-like"/>
    <property type="match status" value="1"/>
</dbReference>
<reference evidence="2" key="1">
    <citation type="journal article" date="2015" name="Nature">
        <title>Complex archaea that bridge the gap between prokaryotes and eukaryotes.</title>
        <authorList>
            <person name="Spang A."/>
            <person name="Saw J.H."/>
            <person name="Jorgensen S.L."/>
            <person name="Zaremba-Niedzwiedzka K."/>
            <person name="Martijn J."/>
            <person name="Lind A.E."/>
            <person name="van Eijk R."/>
            <person name="Schleper C."/>
            <person name="Guy L."/>
            <person name="Ettema T.J."/>
        </authorList>
    </citation>
    <scope>NUCLEOTIDE SEQUENCE</scope>
</reference>
<dbReference type="InterPro" id="IPR011050">
    <property type="entry name" value="Pectin_lyase_fold/virulence"/>
</dbReference>
<dbReference type="AlphaFoldDB" id="A0A0F8YTG8"/>
<organism evidence="2">
    <name type="scientific">marine sediment metagenome</name>
    <dbReference type="NCBI Taxonomy" id="412755"/>
    <lineage>
        <taxon>unclassified sequences</taxon>
        <taxon>metagenomes</taxon>
        <taxon>ecological metagenomes</taxon>
    </lineage>
</organism>
<dbReference type="Pfam" id="PF13229">
    <property type="entry name" value="Beta_helix"/>
    <property type="match status" value="1"/>
</dbReference>
<name>A0A0F8YTG8_9ZZZZ</name>
<protein>
    <recommendedName>
        <fullName evidence="1">Right handed beta helix domain-containing protein</fullName>
    </recommendedName>
</protein>
<dbReference type="EMBL" id="LAZR01067579">
    <property type="protein sequence ID" value="KKK51296.1"/>
    <property type="molecule type" value="Genomic_DNA"/>
</dbReference>
<proteinExistence type="predicted"/>
<feature type="non-terminal residue" evidence="2">
    <location>
        <position position="342"/>
    </location>
</feature>
<accession>A0A0F8YTG8</accession>
<dbReference type="InterPro" id="IPR039448">
    <property type="entry name" value="Beta_helix"/>
</dbReference>